<dbReference type="PANTHER" id="PTHR30576">
    <property type="entry name" value="COLANIC BIOSYNTHESIS UDP-GLUCOSE LIPID CARRIER TRANSFERASE"/>
    <property type="match status" value="1"/>
</dbReference>
<reference evidence="3 4" key="1">
    <citation type="journal article" date="2021" name="Int. J. Syst. Evol. Microbiol.">
        <title>Amazonocrinis nigriterrae gen. nov., sp. nov., Atlanticothrix silvestris gen. nov., sp. nov. and Dendronalium phyllosphericum gen. nov., sp. nov., nostocacean cyanobacteria from Brazilian environments.</title>
        <authorList>
            <person name="Alvarenga D.O."/>
            <person name="Andreote A.P.D."/>
            <person name="Branco L.H.Z."/>
            <person name="Delbaje E."/>
            <person name="Cruz R.B."/>
            <person name="Varani A.M."/>
            <person name="Fiore M.F."/>
        </authorList>
    </citation>
    <scope>NUCLEOTIDE SEQUENCE [LARGE SCALE GENOMIC DNA]</scope>
    <source>
        <strain evidence="3 4">CENA369</strain>
    </source>
</reference>
<gene>
    <name evidence="3" type="ORF">I8752_01220</name>
</gene>
<evidence type="ECO:0000313" key="4">
    <source>
        <dbReference type="Proteomes" id="UP000662314"/>
    </source>
</evidence>
<comment type="caution">
    <text evidence="3">The sequence shown here is derived from an EMBL/GenBank/DDBJ whole genome shotgun (WGS) entry which is preliminary data.</text>
</comment>
<dbReference type="EMBL" id="JAECZA010000002">
    <property type="protein sequence ID" value="MBH8571667.1"/>
    <property type="molecule type" value="Genomic_DNA"/>
</dbReference>
<dbReference type="GO" id="GO:0016780">
    <property type="term" value="F:phosphotransferase activity, for other substituted phosphate groups"/>
    <property type="evidence" value="ECO:0007669"/>
    <property type="project" value="TreeGrafter"/>
</dbReference>
<proteinExistence type="inferred from homology"/>
<comment type="similarity">
    <text evidence="1">Belongs to the bacterial sugar transferase family.</text>
</comment>
<organism evidence="3 4">
    <name type="scientific">Dendronalium phyllosphericum CENA369</name>
    <dbReference type="NCBI Taxonomy" id="1725256"/>
    <lineage>
        <taxon>Bacteria</taxon>
        <taxon>Bacillati</taxon>
        <taxon>Cyanobacteriota</taxon>
        <taxon>Cyanophyceae</taxon>
        <taxon>Nostocales</taxon>
        <taxon>Nostocaceae</taxon>
        <taxon>Dendronalium</taxon>
        <taxon>Dendronalium phyllosphericum</taxon>
    </lineage>
</organism>
<dbReference type="AlphaFoldDB" id="A0A8J7I3W2"/>
<keyword evidence="3" id="KW-0808">Transferase</keyword>
<evidence type="ECO:0000259" key="2">
    <source>
        <dbReference type="Pfam" id="PF02397"/>
    </source>
</evidence>
<name>A0A8J7I3W2_9NOST</name>
<evidence type="ECO:0000256" key="1">
    <source>
        <dbReference type="ARBA" id="ARBA00006464"/>
    </source>
</evidence>
<keyword evidence="4" id="KW-1185">Reference proteome</keyword>
<feature type="domain" description="Bacterial sugar transferase" evidence="2">
    <location>
        <begin position="3"/>
        <end position="195"/>
    </location>
</feature>
<dbReference type="InterPro" id="IPR003362">
    <property type="entry name" value="Bact_transf"/>
</dbReference>
<protein>
    <submittedName>
        <fullName evidence="3">Sugar transferase</fullName>
    </submittedName>
</protein>
<sequence>MSKRVFDLFFSLLGVVILLPLLIAIAIWIKIDSPGTIFFRQVRIGRFGREFKIYKFRTMIQGAEKIGKQITIANDRRVTSSGRFLRKYKLDELPQLFNVIKGEMSLVGPRPEVPKYVALYTSEQRRVLEVLPGITDLASMKFHNESELLEDMNNSENFYIHEIMPRKLELNMEYITRFSLVFDLVIILKTLKRVLAT</sequence>
<evidence type="ECO:0000313" key="3">
    <source>
        <dbReference type="EMBL" id="MBH8571667.1"/>
    </source>
</evidence>
<dbReference type="Proteomes" id="UP000662314">
    <property type="component" value="Unassembled WGS sequence"/>
</dbReference>
<dbReference type="RefSeq" id="WP_214430506.1">
    <property type="nucleotide sequence ID" value="NZ_CAWPUQ010000110.1"/>
</dbReference>
<accession>A0A8J7I3W2</accession>
<dbReference type="PANTHER" id="PTHR30576:SF20">
    <property type="entry name" value="QUINOVOSAMINEPHOSPHOTRANSFERAE-RELATED"/>
    <property type="match status" value="1"/>
</dbReference>
<dbReference type="Pfam" id="PF02397">
    <property type="entry name" value="Bac_transf"/>
    <property type="match status" value="1"/>
</dbReference>